<evidence type="ECO:0000259" key="1">
    <source>
        <dbReference type="Pfam" id="PF00501"/>
    </source>
</evidence>
<gene>
    <name evidence="2" type="ORF">ACFFJD_16680</name>
</gene>
<dbReference type="InterPro" id="IPR000873">
    <property type="entry name" value="AMP-dep_synth/lig_dom"/>
</dbReference>
<dbReference type="SUPFAM" id="SSF56801">
    <property type="entry name" value="Acetyl-CoA synthetase-like"/>
    <property type="match status" value="1"/>
</dbReference>
<reference evidence="2 3" key="1">
    <citation type="submission" date="2024-09" db="EMBL/GenBank/DDBJ databases">
        <authorList>
            <person name="Sun Q."/>
            <person name="Mori K."/>
        </authorList>
    </citation>
    <scope>NUCLEOTIDE SEQUENCE [LARGE SCALE GENOMIC DNA]</scope>
    <source>
        <strain evidence="2 3">CCM 7957</strain>
    </source>
</reference>
<sequence length="241" mass="24884">MVVPVLEESIADAVATRIVEVPSAVALVVGEREVSYGEFGARVAVLARDLVAAGVRPGVAVGVVMERSAELVVAIHAVLAAGGQYVPIDPGTPADRAAYMAVTAGVGPVLVRAGDPVPGFVSEIASVGVFTVDAAAPVAAGVKPFGAGERAVSLHPDDAAYTLFTSGSTGVPKGVTVSHRAVRNFVAWFDELVPRGGSVQERLLFKTPHTFDASVLELLWPLVAGQTMVVAQAQGHRDPRY</sequence>
<evidence type="ECO:0000313" key="3">
    <source>
        <dbReference type="Proteomes" id="UP001589783"/>
    </source>
</evidence>
<dbReference type="PANTHER" id="PTHR45527">
    <property type="entry name" value="NONRIBOSOMAL PEPTIDE SYNTHETASE"/>
    <property type="match status" value="1"/>
</dbReference>
<dbReference type="Gene3D" id="3.40.50.980">
    <property type="match status" value="2"/>
</dbReference>
<comment type="caution">
    <text evidence="2">The sequence shown here is derived from an EMBL/GenBank/DDBJ whole genome shotgun (WGS) entry which is preliminary data.</text>
</comment>
<evidence type="ECO:0000313" key="2">
    <source>
        <dbReference type="EMBL" id="MFC0316483.1"/>
    </source>
</evidence>
<keyword evidence="3" id="KW-1185">Reference proteome</keyword>
<accession>A0ABV6HEY1</accession>
<dbReference type="Proteomes" id="UP001589783">
    <property type="component" value="Unassembled WGS sequence"/>
</dbReference>
<protein>
    <submittedName>
        <fullName evidence="2">AMP-binding protein</fullName>
    </submittedName>
</protein>
<dbReference type="Pfam" id="PF00501">
    <property type="entry name" value="AMP-binding"/>
    <property type="match status" value="1"/>
</dbReference>
<feature type="non-terminal residue" evidence="2">
    <location>
        <position position="241"/>
    </location>
</feature>
<organism evidence="2 3">
    <name type="scientific">Gordonia phosphorivorans</name>
    <dbReference type="NCBI Taxonomy" id="1056982"/>
    <lineage>
        <taxon>Bacteria</taxon>
        <taxon>Bacillati</taxon>
        <taxon>Actinomycetota</taxon>
        <taxon>Actinomycetes</taxon>
        <taxon>Mycobacteriales</taxon>
        <taxon>Gordoniaceae</taxon>
        <taxon>Gordonia</taxon>
    </lineage>
</organism>
<dbReference type="EMBL" id="JBHLWV010000035">
    <property type="protein sequence ID" value="MFC0316483.1"/>
    <property type="molecule type" value="Genomic_DNA"/>
</dbReference>
<dbReference type="PANTHER" id="PTHR45527:SF1">
    <property type="entry name" value="FATTY ACID SYNTHASE"/>
    <property type="match status" value="1"/>
</dbReference>
<dbReference type="RefSeq" id="WP_382366217.1">
    <property type="nucleotide sequence ID" value="NZ_JBHLWV010000035.1"/>
</dbReference>
<feature type="domain" description="AMP-dependent synthetase/ligase" evidence="1">
    <location>
        <begin position="20"/>
        <end position="239"/>
    </location>
</feature>
<name>A0ABV6HEY1_9ACTN</name>
<proteinExistence type="predicted"/>